<dbReference type="SUPFAM" id="SSF52540">
    <property type="entry name" value="P-loop containing nucleoside triphosphate hydrolases"/>
    <property type="match status" value="1"/>
</dbReference>
<dbReference type="GO" id="GO:0140359">
    <property type="term" value="F:ABC-type transporter activity"/>
    <property type="evidence" value="ECO:0007669"/>
    <property type="project" value="InterPro"/>
</dbReference>
<evidence type="ECO:0000313" key="7">
    <source>
        <dbReference type="Proteomes" id="UP000585272"/>
    </source>
</evidence>
<dbReference type="Pfam" id="PF00005">
    <property type="entry name" value="ABC_tran"/>
    <property type="match status" value="1"/>
</dbReference>
<dbReference type="RefSeq" id="WP_183339749.1">
    <property type="nucleotide sequence ID" value="NZ_JACHNU010000001.1"/>
</dbReference>
<dbReference type="GO" id="GO:0005524">
    <property type="term" value="F:ATP binding"/>
    <property type="evidence" value="ECO:0007669"/>
    <property type="project" value="UniProtKB-KW"/>
</dbReference>
<dbReference type="GO" id="GO:0016020">
    <property type="term" value="C:membrane"/>
    <property type="evidence" value="ECO:0007669"/>
    <property type="project" value="InterPro"/>
</dbReference>
<dbReference type="PROSITE" id="PS50893">
    <property type="entry name" value="ABC_TRANSPORTER_2"/>
    <property type="match status" value="1"/>
</dbReference>
<keyword evidence="2" id="KW-0813">Transport</keyword>
<reference evidence="6 7" key="1">
    <citation type="submission" date="2020-08" db="EMBL/GenBank/DDBJ databases">
        <title>Genomic Encyclopedia of Archaeal and Bacterial Type Strains, Phase II (KMG-II): from individual species to whole genera.</title>
        <authorList>
            <person name="Goeker M."/>
        </authorList>
    </citation>
    <scope>NUCLEOTIDE SEQUENCE [LARGE SCALE GENOMIC DNA]</scope>
    <source>
        <strain evidence="6 7">DSM 23288</strain>
    </source>
</reference>
<sequence>MTSLTSHPSAAAAATATSAGPAVSVRDVRKAFRLPHQQYSTLKERVLHPFRTTTYDVLQAVDDVSFEVAEGEFFGIVGRNGSGKSTLLKCLAGIYDIDEGHLEVNGRLSPFIELGVGFNMDLTARDNVMINAIMLGLTRQQARERFDDIIAFAELEEFLDLKLKNYSSGMTVRLAFSVAIQVDAEVLLIDEVLAVGDAAFQQKCFAEFQRMKEAGRTILFVTHDMSAVERFCDRAVLLEKGRMIDLGEPAAIGRRYNELNFGRTVHQLPGDDEERFGDQEAQIVDAWFESRDGERIVEAAHGTPVRAVIEARFHADIDDPIFGFTLRNQVGTTIFATTTDLTHEPTGSFRAGETVVVRMEFQNMLVASEYRLTPSIARAGSGADALDLRADLATVVIHGGHFTGGVVNVPHEFTIERGG</sequence>
<dbReference type="PANTHER" id="PTHR46743:SF2">
    <property type="entry name" value="TEICHOIC ACIDS EXPORT ATP-BINDING PROTEIN TAGH"/>
    <property type="match status" value="1"/>
</dbReference>
<dbReference type="SMART" id="SM00382">
    <property type="entry name" value="AAA"/>
    <property type="match status" value="1"/>
</dbReference>
<comment type="caution">
    <text evidence="6">The sequence shown here is derived from an EMBL/GenBank/DDBJ whole genome shotgun (WGS) entry which is preliminary data.</text>
</comment>
<dbReference type="InterPro" id="IPR050683">
    <property type="entry name" value="Bact_Polysacc_Export_ATP-bd"/>
</dbReference>
<dbReference type="CDD" id="cd03220">
    <property type="entry name" value="ABC_KpsT_Wzt"/>
    <property type="match status" value="1"/>
</dbReference>
<evidence type="ECO:0000313" key="6">
    <source>
        <dbReference type="EMBL" id="MBB4661522.1"/>
    </source>
</evidence>
<dbReference type="PANTHER" id="PTHR46743">
    <property type="entry name" value="TEICHOIC ACIDS EXPORT ATP-BINDING PROTEIN TAGH"/>
    <property type="match status" value="1"/>
</dbReference>
<name>A0A840IA85_9ACTN</name>
<evidence type="ECO:0000256" key="4">
    <source>
        <dbReference type="ARBA" id="ARBA00022840"/>
    </source>
</evidence>
<keyword evidence="7" id="KW-1185">Reference proteome</keyword>
<evidence type="ECO:0000256" key="3">
    <source>
        <dbReference type="ARBA" id="ARBA00022741"/>
    </source>
</evidence>
<evidence type="ECO:0000256" key="2">
    <source>
        <dbReference type="ARBA" id="ARBA00022448"/>
    </source>
</evidence>
<dbReference type="Gene3D" id="3.40.50.300">
    <property type="entry name" value="P-loop containing nucleotide triphosphate hydrolases"/>
    <property type="match status" value="1"/>
</dbReference>
<dbReference type="InterPro" id="IPR003593">
    <property type="entry name" value="AAA+_ATPase"/>
</dbReference>
<dbReference type="InterPro" id="IPR027417">
    <property type="entry name" value="P-loop_NTPase"/>
</dbReference>
<dbReference type="CDD" id="cd10147">
    <property type="entry name" value="Wzt_C-like"/>
    <property type="match status" value="1"/>
</dbReference>
<dbReference type="InterPro" id="IPR029439">
    <property type="entry name" value="Wzt_C"/>
</dbReference>
<dbReference type="EMBL" id="JACHNU010000001">
    <property type="protein sequence ID" value="MBB4661522.1"/>
    <property type="molecule type" value="Genomic_DNA"/>
</dbReference>
<feature type="domain" description="ABC transporter" evidence="5">
    <location>
        <begin position="44"/>
        <end position="265"/>
    </location>
</feature>
<gene>
    <name evidence="6" type="ORF">BDZ31_001095</name>
</gene>
<comment type="similarity">
    <text evidence="1">Belongs to the ABC transporter superfamily.</text>
</comment>
<keyword evidence="4" id="KW-0067">ATP-binding</keyword>
<evidence type="ECO:0000256" key="1">
    <source>
        <dbReference type="ARBA" id="ARBA00005417"/>
    </source>
</evidence>
<dbReference type="Pfam" id="PF14524">
    <property type="entry name" value="Wzt_C"/>
    <property type="match status" value="1"/>
</dbReference>
<dbReference type="Proteomes" id="UP000585272">
    <property type="component" value="Unassembled WGS sequence"/>
</dbReference>
<proteinExistence type="inferred from homology"/>
<dbReference type="Gene3D" id="2.70.50.60">
    <property type="entry name" value="abc- transporter (atp binding component) like domain"/>
    <property type="match status" value="1"/>
</dbReference>
<keyword evidence="3" id="KW-0547">Nucleotide-binding</keyword>
<accession>A0A840IA85</accession>
<protein>
    <submittedName>
        <fullName evidence="6">ABC-type polysaccharide/polyol phosphate transport system ATPase subunit</fullName>
    </submittedName>
</protein>
<dbReference type="InterPro" id="IPR003439">
    <property type="entry name" value="ABC_transporter-like_ATP-bd"/>
</dbReference>
<dbReference type="AlphaFoldDB" id="A0A840IA85"/>
<organism evidence="6 7">
    <name type="scientific">Conexibacter arvalis</name>
    <dbReference type="NCBI Taxonomy" id="912552"/>
    <lineage>
        <taxon>Bacteria</taxon>
        <taxon>Bacillati</taxon>
        <taxon>Actinomycetota</taxon>
        <taxon>Thermoleophilia</taxon>
        <taxon>Solirubrobacterales</taxon>
        <taxon>Conexibacteraceae</taxon>
        <taxon>Conexibacter</taxon>
    </lineage>
</organism>
<dbReference type="GO" id="GO:0016887">
    <property type="term" value="F:ATP hydrolysis activity"/>
    <property type="evidence" value="ECO:0007669"/>
    <property type="project" value="InterPro"/>
</dbReference>
<dbReference type="InterPro" id="IPR015860">
    <property type="entry name" value="ABC_transpr_TagH-like"/>
</dbReference>
<evidence type="ECO:0000259" key="5">
    <source>
        <dbReference type="PROSITE" id="PS50893"/>
    </source>
</evidence>